<dbReference type="GO" id="GO:0046872">
    <property type="term" value="F:metal ion binding"/>
    <property type="evidence" value="ECO:0007669"/>
    <property type="project" value="UniProtKB-KW"/>
</dbReference>
<evidence type="ECO:0000256" key="4">
    <source>
        <dbReference type="ARBA" id="ARBA00022679"/>
    </source>
</evidence>
<dbReference type="Proteomes" id="UP000192315">
    <property type="component" value="Unassembled WGS sequence"/>
</dbReference>
<accession>A0A8G2FVK3</accession>
<dbReference type="NCBIfam" id="TIGR00335">
    <property type="entry name" value="primase_sml"/>
    <property type="match status" value="1"/>
</dbReference>
<comment type="caution">
    <text evidence="14">The sequence shown here is derived from an EMBL/GenBank/DDBJ whole genome shotgun (WGS) entry which is preliminary data.</text>
</comment>
<dbReference type="InterPro" id="IPR002755">
    <property type="entry name" value="DNA_primase_S"/>
</dbReference>
<dbReference type="InterPro" id="IPR014052">
    <property type="entry name" value="DNA_primase_ssu_euk/arc"/>
</dbReference>
<dbReference type="RefSeq" id="WP_084272336.1">
    <property type="nucleotide sequence ID" value="NZ_FWYE01000001.1"/>
</dbReference>
<evidence type="ECO:0000256" key="11">
    <source>
        <dbReference type="HAMAP-Rule" id="MF_00700"/>
    </source>
</evidence>
<evidence type="ECO:0000256" key="1">
    <source>
        <dbReference type="ARBA" id="ARBA00009762"/>
    </source>
</evidence>
<dbReference type="GO" id="GO:0000428">
    <property type="term" value="C:DNA-directed RNA polymerase complex"/>
    <property type="evidence" value="ECO:0007669"/>
    <property type="project" value="UniProtKB-KW"/>
</dbReference>
<comment type="function">
    <text evidence="11">Catalytic subunit of DNA primase, an RNA polymerase that catalyzes the synthesis of short RNA molecules used as primers for DNA polymerase during DNA replication. The small subunit contains the primase catalytic core and has DNA synthesis activity on its own. Binding to the large subunit stabilizes and modulates the activity, increasing the rate of DNA synthesis while decreasing the length of the DNA fragments, and conferring RNA synthesis capability. The DNA polymerase activity may enable DNA primase to also catalyze primer extension after primer synthesis. May also play a role in DNA repair.</text>
</comment>
<keyword evidence="9 11" id="KW-0804">Transcription</keyword>
<evidence type="ECO:0000256" key="7">
    <source>
        <dbReference type="ARBA" id="ARBA00022723"/>
    </source>
</evidence>
<keyword evidence="7 11" id="KW-0479">Metal-binding</keyword>
<keyword evidence="5 11" id="KW-0548">Nucleotidyltransferase</keyword>
<dbReference type="HAMAP" id="MF_00700">
    <property type="entry name" value="DNA_primase_sml_arc"/>
    <property type="match status" value="1"/>
</dbReference>
<dbReference type="AlphaFoldDB" id="A0A8G2FVK3"/>
<feature type="active site" evidence="11">
    <location>
        <position position="92"/>
    </location>
</feature>
<evidence type="ECO:0000256" key="2">
    <source>
        <dbReference type="ARBA" id="ARBA00022478"/>
    </source>
</evidence>
<keyword evidence="6 11" id="KW-0235">DNA replication</keyword>
<evidence type="ECO:0000256" key="3">
    <source>
        <dbReference type="ARBA" id="ARBA00022515"/>
    </source>
</evidence>
<gene>
    <name evidence="11" type="primary">priS</name>
    <name evidence="14" type="ORF">SAMN02745355_0178</name>
</gene>
<organism evidence="14 15">
    <name type="scientific">Picrophilus torridus (strain ATCC 700027 / DSM 9790 / JCM 10055 / NBRC 100828 / KAW 2/3)</name>
    <dbReference type="NCBI Taxonomy" id="1122961"/>
    <lineage>
        <taxon>Archaea</taxon>
        <taxon>Methanobacteriati</taxon>
        <taxon>Thermoplasmatota</taxon>
        <taxon>Thermoplasmata</taxon>
        <taxon>Thermoplasmatales</taxon>
        <taxon>Picrophilaceae</taxon>
        <taxon>Picrophilus</taxon>
    </lineage>
</organism>
<dbReference type="GO" id="GO:1990077">
    <property type="term" value="C:primosome complex"/>
    <property type="evidence" value="ECO:0007669"/>
    <property type="project" value="UniProtKB-KW"/>
</dbReference>
<dbReference type="NCBIfam" id="NF001641">
    <property type="entry name" value="PRK00419.1-3"/>
    <property type="match status" value="1"/>
</dbReference>
<dbReference type="EMBL" id="FWYE01000001">
    <property type="protein sequence ID" value="SMD30305.1"/>
    <property type="molecule type" value="Genomic_DNA"/>
</dbReference>
<dbReference type="Pfam" id="PF01896">
    <property type="entry name" value="DNA_primase_S"/>
    <property type="match status" value="1"/>
</dbReference>
<keyword evidence="4 11" id="KW-0808">Transferase</keyword>
<comment type="function">
    <text evidence="13">RNA polymerase that catalyzes the synthesis of short RNA molecules used as primers for DNA polymerase during DNA replication.</text>
</comment>
<dbReference type="SUPFAM" id="SSF56747">
    <property type="entry name" value="Prim-pol domain"/>
    <property type="match status" value="1"/>
</dbReference>
<comment type="subunit">
    <text evidence="11">Heterodimer of a small subunit (PriS) and a large subunit (PriL).</text>
</comment>
<comment type="similarity">
    <text evidence="1 11 12">Belongs to the eukaryotic-type primase small subunit family.</text>
</comment>
<evidence type="ECO:0000256" key="9">
    <source>
        <dbReference type="ARBA" id="ARBA00023163"/>
    </source>
</evidence>
<feature type="active site" evidence="11">
    <location>
        <position position="272"/>
    </location>
</feature>
<keyword evidence="3 11" id="KW-0639">Primosome</keyword>
<dbReference type="InterPro" id="IPR023639">
    <property type="entry name" value="DNA_primase_ssu_PriS"/>
</dbReference>
<evidence type="ECO:0000256" key="6">
    <source>
        <dbReference type="ARBA" id="ARBA00022705"/>
    </source>
</evidence>
<evidence type="ECO:0000256" key="10">
    <source>
        <dbReference type="ARBA" id="ARBA00023211"/>
    </source>
</evidence>
<evidence type="ECO:0000256" key="5">
    <source>
        <dbReference type="ARBA" id="ARBA00022695"/>
    </source>
</evidence>
<keyword evidence="10 11" id="KW-0464">Manganese</keyword>
<dbReference type="Gene3D" id="3.90.920.10">
    <property type="entry name" value="DNA primase, PRIM domain"/>
    <property type="match status" value="1"/>
</dbReference>
<keyword evidence="2 11" id="KW-0240">DNA-directed RNA polymerase</keyword>
<proteinExistence type="inferred from homology"/>
<comment type="cofactor">
    <cofactor evidence="11">
        <name>Mg(2+)</name>
        <dbReference type="ChEBI" id="CHEBI:18420"/>
    </cofactor>
    <cofactor evidence="11">
        <name>Mn(2+)</name>
        <dbReference type="ChEBI" id="CHEBI:29035"/>
    </cofactor>
</comment>
<evidence type="ECO:0000256" key="13">
    <source>
        <dbReference type="RuleBase" id="RU004224"/>
    </source>
</evidence>
<evidence type="ECO:0000256" key="8">
    <source>
        <dbReference type="ARBA" id="ARBA00022842"/>
    </source>
</evidence>
<dbReference type="GO" id="GO:0003899">
    <property type="term" value="F:DNA-directed RNA polymerase activity"/>
    <property type="evidence" value="ECO:0007669"/>
    <property type="project" value="UniProtKB-UniRule"/>
</dbReference>
<dbReference type="CDD" id="cd04860">
    <property type="entry name" value="AE_Prim_S"/>
    <property type="match status" value="1"/>
</dbReference>
<dbReference type="GO" id="GO:0006269">
    <property type="term" value="P:DNA replication, synthesis of primer"/>
    <property type="evidence" value="ECO:0007669"/>
    <property type="project" value="UniProtKB-UniRule"/>
</dbReference>
<dbReference type="EC" id="2.7.7.-" evidence="11"/>
<keyword evidence="8 11" id="KW-0460">Magnesium</keyword>
<dbReference type="PANTHER" id="PTHR10536">
    <property type="entry name" value="DNA PRIMASE SMALL SUBUNIT"/>
    <property type="match status" value="1"/>
</dbReference>
<keyword evidence="15" id="KW-1185">Reference proteome</keyword>
<protein>
    <recommendedName>
        <fullName evidence="11">DNA primase small subunit PriS</fullName>
        <ecNumber evidence="11">2.7.7.-</ecNumber>
    </recommendedName>
</protein>
<sequence>MISYDKSLNYFSLYYRSNHLIMPDLISKREIGYIPFSGTMIRHLSFRNHREIESFVKRNTPRHLYYSSAYYVKPDEKRMEKKIWEGAELIFDLDADHIPGSDKMTYEEILLEVKKHVLRLLNYLINDFGFDDDSIKLYFSGGRGYHVHVVSDRVYSLDSDARREIGNYIKMEDFTIDNIIKASRERPESGPVKRFNEYISEIYSNENYLKRFYNGDFGSYYKSLDVYKDGKKKIDIMRENNYEKFKIVSKRDLDVLNNILNDFKDKYSAEIDEPVTTDIHRLIRFPGSLHGKTGLAVTPVNINELDDFDPLSSAVPEVFKDKYEHVYLNSDYVITMMNEKFSLNAGENKVPLYLALFLTGMKIGNFIEKK</sequence>
<feature type="active site" evidence="11">
    <location>
        <position position="94"/>
    </location>
</feature>
<name>A0A8G2FVK3_PICTO</name>
<evidence type="ECO:0000256" key="12">
    <source>
        <dbReference type="RuleBase" id="RU003514"/>
    </source>
</evidence>
<evidence type="ECO:0000313" key="15">
    <source>
        <dbReference type="Proteomes" id="UP000192315"/>
    </source>
</evidence>
<reference evidence="14 15" key="1">
    <citation type="submission" date="2017-04" db="EMBL/GenBank/DDBJ databases">
        <authorList>
            <person name="Varghese N."/>
            <person name="Submissions S."/>
        </authorList>
    </citation>
    <scope>NUCLEOTIDE SEQUENCE [LARGE SCALE GENOMIC DNA]</scope>
    <source>
        <strain evidence="14 15">DSM 9789</strain>
    </source>
</reference>
<evidence type="ECO:0000313" key="14">
    <source>
        <dbReference type="EMBL" id="SMD30305.1"/>
    </source>
</evidence>